<evidence type="ECO:0000256" key="3">
    <source>
        <dbReference type="ARBA" id="ARBA00022679"/>
    </source>
</evidence>
<dbReference type="Pfam" id="PF00535">
    <property type="entry name" value="Glycos_transf_2"/>
    <property type="match status" value="1"/>
</dbReference>
<dbReference type="Proteomes" id="UP000265768">
    <property type="component" value="Unassembled WGS sequence"/>
</dbReference>
<dbReference type="GO" id="GO:0016757">
    <property type="term" value="F:glycosyltransferase activity"/>
    <property type="evidence" value="ECO:0007669"/>
    <property type="project" value="UniProtKB-KW"/>
</dbReference>
<keyword evidence="7" id="KW-1185">Reference proteome</keyword>
<protein>
    <submittedName>
        <fullName evidence="6">Glycosyltransferase family 2 protein</fullName>
    </submittedName>
</protein>
<comment type="similarity">
    <text evidence="1">Belongs to the glycosyltransferase 2 family.</text>
</comment>
<dbReference type="InterPro" id="IPR001173">
    <property type="entry name" value="Glyco_trans_2-like"/>
</dbReference>
<evidence type="ECO:0000256" key="1">
    <source>
        <dbReference type="ARBA" id="ARBA00006739"/>
    </source>
</evidence>
<sequence>MPPLPIRRARVTALIPAHDEAGQIADSIASLRGQEHAPDRVIVIADNCADATADIARSLGVEVVETAGNAHKKAGALNQVLDGLLGTLGPDDVVLVMDADSALDPGFVRAGLETLAAGRYAAVGGTFTGKDGGGLVGMFQRNEYVRYARDVRRLKGRALVLTGTATMFRALTLQRVVEARRAGRLPGAGHVYDVRVLTEDNELTLAILHLGLRILAPARCTLKTEVMLTWRDLFRQRLRWKRGALENLTDYGWTKVTRPYWGRQLFSLAGVLVIFAYLTTTVWSIAVAGGLRIHPVWAAVTVIFIVERVVTVRARGPRHMLVAALLFVEMVFDVFLQVVQAKAFWEAAWRRERKW</sequence>
<evidence type="ECO:0000256" key="4">
    <source>
        <dbReference type="SAM" id="Phobius"/>
    </source>
</evidence>
<dbReference type="EMBL" id="QZEY01000024">
    <property type="protein sequence ID" value="RJL21784.1"/>
    <property type="molecule type" value="Genomic_DNA"/>
</dbReference>
<keyword evidence="4" id="KW-0472">Membrane</keyword>
<feature type="domain" description="Glycosyltransferase 2-like" evidence="5">
    <location>
        <begin position="13"/>
        <end position="170"/>
    </location>
</feature>
<name>A0A3A4A143_9ACTN</name>
<feature type="transmembrane region" description="Helical" evidence="4">
    <location>
        <begin position="322"/>
        <end position="345"/>
    </location>
</feature>
<dbReference type="PANTHER" id="PTHR43630">
    <property type="entry name" value="POLY-BETA-1,6-N-ACETYL-D-GLUCOSAMINE SYNTHASE"/>
    <property type="match status" value="1"/>
</dbReference>
<gene>
    <name evidence="6" type="ORF">D5H75_37040</name>
</gene>
<keyword evidence="4" id="KW-0812">Transmembrane</keyword>
<dbReference type="CDD" id="cd06423">
    <property type="entry name" value="CESA_like"/>
    <property type="match status" value="1"/>
</dbReference>
<evidence type="ECO:0000256" key="2">
    <source>
        <dbReference type="ARBA" id="ARBA00022676"/>
    </source>
</evidence>
<feature type="transmembrane region" description="Helical" evidence="4">
    <location>
        <begin position="265"/>
        <end position="286"/>
    </location>
</feature>
<keyword evidence="2" id="KW-0328">Glycosyltransferase</keyword>
<dbReference type="PANTHER" id="PTHR43630:SF1">
    <property type="entry name" value="POLY-BETA-1,6-N-ACETYL-D-GLUCOSAMINE SYNTHASE"/>
    <property type="match status" value="1"/>
</dbReference>
<dbReference type="SUPFAM" id="SSF53448">
    <property type="entry name" value="Nucleotide-diphospho-sugar transferases"/>
    <property type="match status" value="1"/>
</dbReference>
<reference evidence="6 7" key="1">
    <citation type="submission" date="2018-09" db="EMBL/GenBank/DDBJ databases">
        <title>YIM 75507 draft genome.</title>
        <authorList>
            <person name="Tang S."/>
            <person name="Feng Y."/>
        </authorList>
    </citation>
    <scope>NUCLEOTIDE SEQUENCE [LARGE SCALE GENOMIC DNA]</scope>
    <source>
        <strain evidence="6 7">YIM 75507</strain>
    </source>
</reference>
<evidence type="ECO:0000313" key="7">
    <source>
        <dbReference type="Proteomes" id="UP000265768"/>
    </source>
</evidence>
<dbReference type="AlphaFoldDB" id="A0A3A4A143"/>
<comment type="caution">
    <text evidence="6">The sequence shown here is derived from an EMBL/GenBank/DDBJ whole genome shotgun (WGS) entry which is preliminary data.</text>
</comment>
<evidence type="ECO:0000259" key="5">
    <source>
        <dbReference type="Pfam" id="PF00535"/>
    </source>
</evidence>
<evidence type="ECO:0000313" key="6">
    <source>
        <dbReference type="EMBL" id="RJL21784.1"/>
    </source>
</evidence>
<proteinExistence type="inferred from homology"/>
<dbReference type="InterPro" id="IPR029044">
    <property type="entry name" value="Nucleotide-diphossugar_trans"/>
</dbReference>
<dbReference type="OrthoDB" id="9797391at2"/>
<dbReference type="Gene3D" id="3.90.550.10">
    <property type="entry name" value="Spore Coat Polysaccharide Biosynthesis Protein SpsA, Chain A"/>
    <property type="match status" value="1"/>
</dbReference>
<accession>A0A3A4A143</accession>
<keyword evidence="4" id="KW-1133">Transmembrane helix</keyword>
<feature type="transmembrane region" description="Helical" evidence="4">
    <location>
        <begin position="292"/>
        <end position="310"/>
    </location>
</feature>
<organism evidence="6 7">
    <name type="scientific">Bailinhaonella thermotolerans</name>
    <dbReference type="NCBI Taxonomy" id="1070861"/>
    <lineage>
        <taxon>Bacteria</taxon>
        <taxon>Bacillati</taxon>
        <taxon>Actinomycetota</taxon>
        <taxon>Actinomycetes</taxon>
        <taxon>Streptosporangiales</taxon>
        <taxon>Streptosporangiaceae</taxon>
        <taxon>Bailinhaonella</taxon>
    </lineage>
</organism>
<keyword evidence="3 6" id="KW-0808">Transferase</keyword>